<keyword evidence="2" id="KW-1185">Reference proteome</keyword>
<proteinExistence type="predicted"/>
<evidence type="ECO:0000313" key="1">
    <source>
        <dbReference type="EMBL" id="TVU43755.1"/>
    </source>
</evidence>
<sequence length="164" mass="17792">MELPSLPLGHRRLLGAADGAGPVVVVGVTVSDAAAMREVLRGDWEVSNAVRVLNSRLQVIPLRRLERADAILSVLENSILPALSAAPTSAVWVKAAKRYAKRLNRQAVGAGGSFYGRAVIVVRCLRNLARDASLIPLRVSDYRLSNRAMRIRDLRSSEVSIALM</sequence>
<dbReference type="EMBL" id="RWGY01000005">
    <property type="protein sequence ID" value="TVU43755.1"/>
    <property type="molecule type" value="Genomic_DNA"/>
</dbReference>
<reference evidence="1 2" key="1">
    <citation type="journal article" date="2019" name="Sci. Rep.">
        <title>A high-quality genome of Eragrostis curvula grass provides insights into Poaceae evolution and supports new strategies to enhance forage quality.</title>
        <authorList>
            <person name="Carballo J."/>
            <person name="Santos B.A.C.M."/>
            <person name="Zappacosta D."/>
            <person name="Garbus I."/>
            <person name="Selva J.P."/>
            <person name="Gallo C.A."/>
            <person name="Diaz A."/>
            <person name="Albertini E."/>
            <person name="Caccamo M."/>
            <person name="Echenique V."/>
        </authorList>
    </citation>
    <scope>NUCLEOTIDE SEQUENCE [LARGE SCALE GENOMIC DNA]</scope>
    <source>
        <strain evidence="2">cv. Victoria</strain>
        <tissue evidence="1">Leaf</tissue>
    </source>
</reference>
<feature type="non-terminal residue" evidence="1">
    <location>
        <position position="1"/>
    </location>
</feature>
<evidence type="ECO:0000313" key="2">
    <source>
        <dbReference type="Proteomes" id="UP000324897"/>
    </source>
</evidence>
<accession>A0A5J9W724</accession>
<gene>
    <name evidence="1" type="ORF">EJB05_10247</name>
</gene>
<organism evidence="1 2">
    <name type="scientific">Eragrostis curvula</name>
    <name type="common">weeping love grass</name>
    <dbReference type="NCBI Taxonomy" id="38414"/>
    <lineage>
        <taxon>Eukaryota</taxon>
        <taxon>Viridiplantae</taxon>
        <taxon>Streptophyta</taxon>
        <taxon>Embryophyta</taxon>
        <taxon>Tracheophyta</taxon>
        <taxon>Spermatophyta</taxon>
        <taxon>Magnoliopsida</taxon>
        <taxon>Liliopsida</taxon>
        <taxon>Poales</taxon>
        <taxon>Poaceae</taxon>
        <taxon>PACMAD clade</taxon>
        <taxon>Chloridoideae</taxon>
        <taxon>Eragrostideae</taxon>
        <taxon>Eragrostidinae</taxon>
        <taxon>Eragrostis</taxon>
    </lineage>
</organism>
<dbReference type="Gramene" id="TVU43755">
    <property type="protein sequence ID" value="TVU43755"/>
    <property type="gene ID" value="EJB05_10247"/>
</dbReference>
<dbReference type="Proteomes" id="UP000324897">
    <property type="component" value="Unassembled WGS sequence"/>
</dbReference>
<protein>
    <submittedName>
        <fullName evidence="1">Uncharacterized protein</fullName>
    </submittedName>
</protein>
<dbReference type="AlphaFoldDB" id="A0A5J9W724"/>
<comment type="caution">
    <text evidence="1">The sequence shown here is derived from an EMBL/GenBank/DDBJ whole genome shotgun (WGS) entry which is preliminary data.</text>
</comment>
<name>A0A5J9W724_9POAL</name>